<dbReference type="InterPro" id="IPR011006">
    <property type="entry name" value="CheY-like_superfamily"/>
</dbReference>
<organism evidence="4 5">
    <name type="scientific">Komarekiella delphini-convector SJRDD-AB1</name>
    <dbReference type="NCBI Taxonomy" id="2593771"/>
    <lineage>
        <taxon>Bacteria</taxon>
        <taxon>Bacillati</taxon>
        <taxon>Cyanobacteriota</taxon>
        <taxon>Cyanophyceae</taxon>
        <taxon>Nostocales</taxon>
        <taxon>Nostocaceae</taxon>
        <taxon>Komarekiella</taxon>
        <taxon>Komarekiella delphini-convector</taxon>
    </lineage>
</organism>
<sequence>MQQSHLGATFTVCLPLITTESEQTSKLQPTGVQVNFRGLRVLVVDDQASIGELIAYILGDLGAVVTVATSAFEALAALQQQLPDLLLCDIVMPDMDGYMLIQRVQVLSLEQGKQIPAIALTAHAGEYNQQQALAAGFQMHISKPVELEQLIRAIVSLVGQQ</sequence>
<dbReference type="Proteomes" id="UP001165986">
    <property type="component" value="Unassembled WGS sequence"/>
</dbReference>
<feature type="domain" description="Response regulatory" evidence="3">
    <location>
        <begin position="40"/>
        <end position="158"/>
    </location>
</feature>
<proteinExistence type="predicted"/>
<dbReference type="AlphaFoldDB" id="A0AA40VVH4"/>
<dbReference type="SMART" id="SM00448">
    <property type="entry name" value="REC"/>
    <property type="match status" value="1"/>
</dbReference>
<feature type="modified residue" description="4-aspartylphosphate" evidence="2">
    <location>
        <position position="89"/>
    </location>
</feature>
<dbReference type="PANTHER" id="PTHR44591:SF3">
    <property type="entry name" value="RESPONSE REGULATORY DOMAIN-CONTAINING PROTEIN"/>
    <property type="match status" value="1"/>
</dbReference>
<keyword evidence="1 2" id="KW-0597">Phosphoprotein</keyword>
<accession>A0AA40VVH4</accession>
<comment type="caution">
    <text evidence="4">The sequence shown here is derived from an EMBL/GenBank/DDBJ whole genome shotgun (WGS) entry which is preliminary data.</text>
</comment>
<protein>
    <submittedName>
        <fullName evidence="4">Response regulator</fullName>
    </submittedName>
</protein>
<evidence type="ECO:0000256" key="2">
    <source>
        <dbReference type="PROSITE-ProRule" id="PRU00169"/>
    </source>
</evidence>
<dbReference type="PANTHER" id="PTHR44591">
    <property type="entry name" value="STRESS RESPONSE REGULATOR PROTEIN 1"/>
    <property type="match status" value="1"/>
</dbReference>
<evidence type="ECO:0000313" key="4">
    <source>
        <dbReference type="EMBL" id="MBD6621050.1"/>
    </source>
</evidence>
<dbReference type="GO" id="GO:0000160">
    <property type="term" value="P:phosphorelay signal transduction system"/>
    <property type="evidence" value="ECO:0007669"/>
    <property type="project" value="InterPro"/>
</dbReference>
<name>A0AA40VVH4_9NOST</name>
<reference evidence="4" key="1">
    <citation type="submission" date="2019-07" db="EMBL/GenBank/DDBJ databases">
        <title>Toxilogical consequences of a new and cryptic species of cyanobacteria (Komarekiella delphini-convector) recovered from the epidermis of a bottlenose dolphin and 1500 ft. in the air.</title>
        <authorList>
            <person name="Brown A.O."/>
            <person name="Dvorak P."/>
            <person name="Villanueva C.D."/>
            <person name="Foss A.J."/>
            <person name="Garvey A.D."/>
            <person name="Gibson Q.A."/>
            <person name="Johansen J.R."/>
            <person name="Casamatta D.A."/>
        </authorList>
    </citation>
    <scope>NUCLEOTIDE SEQUENCE</scope>
    <source>
        <strain evidence="4">SJRDD-AB1</strain>
    </source>
</reference>
<keyword evidence="5" id="KW-1185">Reference proteome</keyword>
<evidence type="ECO:0000256" key="1">
    <source>
        <dbReference type="ARBA" id="ARBA00022553"/>
    </source>
</evidence>
<evidence type="ECO:0000259" key="3">
    <source>
        <dbReference type="PROSITE" id="PS50110"/>
    </source>
</evidence>
<dbReference type="Gene3D" id="3.40.50.2300">
    <property type="match status" value="1"/>
</dbReference>
<dbReference type="InterPro" id="IPR001789">
    <property type="entry name" value="Sig_transdc_resp-reg_receiver"/>
</dbReference>
<dbReference type="InterPro" id="IPR050595">
    <property type="entry name" value="Bact_response_regulator"/>
</dbReference>
<evidence type="ECO:0000313" key="5">
    <source>
        <dbReference type="Proteomes" id="UP001165986"/>
    </source>
</evidence>
<dbReference type="EMBL" id="VJXY01000106">
    <property type="protein sequence ID" value="MBD6621050.1"/>
    <property type="molecule type" value="Genomic_DNA"/>
</dbReference>
<gene>
    <name evidence="4" type="ORF">FNW02_36335</name>
</gene>
<dbReference type="PROSITE" id="PS50110">
    <property type="entry name" value="RESPONSE_REGULATORY"/>
    <property type="match status" value="1"/>
</dbReference>
<dbReference type="SUPFAM" id="SSF52172">
    <property type="entry name" value="CheY-like"/>
    <property type="match status" value="1"/>
</dbReference>
<dbReference type="RefSeq" id="WP_191762370.1">
    <property type="nucleotide sequence ID" value="NZ_VJXY01000106.1"/>
</dbReference>
<dbReference type="Pfam" id="PF00072">
    <property type="entry name" value="Response_reg"/>
    <property type="match status" value="1"/>
</dbReference>